<accession>A0A7J0HFF3</accession>
<comment type="caution">
    <text evidence="4">The sequence shown here is derived from an EMBL/GenBank/DDBJ whole genome shotgun (WGS) entry which is preliminary data.</text>
</comment>
<dbReference type="Proteomes" id="UP000585474">
    <property type="component" value="Unassembled WGS sequence"/>
</dbReference>
<evidence type="ECO:0000313" key="5">
    <source>
        <dbReference type="Proteomes" id="UP000585474"/>
    </source>
</evidence>
<feature type="region of interest" description="Disordered" evidence="1">
    <location>
        <begin position="1"/>
        <end position="22"/>
    </location>
</feature>
<evidence type="ECO:0000256" key="1">
    <source>
        <dbReference type="SAM" id="MobiDB-lite"/>
    </source>
</evidence>
<dbReference type="EMBL" id="BJWL01000029">
    <property type="protein sequence ID" value="GFZ21833.1"/>
    <property type="molecule type" value="Genomic_DNA"/>
</dbReference>
<gene>
    <name evidence="4" type="ORF">Acr_29g0009950</name>
</gene>
<dbReference type="PANTHER" id="PTHR31325">
    <property type="entry name" value="OS01G0798800 PROTEIN-RELATED"/>
    <property type="match status" value="1"/>
</dbReference>
<dbReference type="Pfam" id="PF13968">
    <property type="entry name" value="DUF4220"/>
    <property type="match status" value="1"/>
</dbReference>
<feature type="compositionally biased region" description="Low complexity" evidence="1">
    <location>
        <begin position="1"/>
        <end position="16"/>
    </location>
</feature>
<keyword evidence="2" id="KW-0812">Transmembrane</keyword>
<keyword evidence="2" id="KW-1133">Transmembrane helix</keyword>
<evidence type="ECO:0000313" key="4">
    <source>
        <dbReference type="EMBL" id="GFZ21833.1"/>
    </source>
</evidence>
<organism evidence="4 5">
    <name type="scientific">Actinidia rufa</name>
    <dbReference type="NCBI Taxonomy" id="165716"/>
    <lineage>
        <taxon>Eukaryota</taxon>
        <taxon>Viridiplantae</taxon>
        <taxon>Streptophyta</taxon>
        <taxon>Embryophyta</taxon>
        <taxon>Tracheophyta</taxon>
        <taxon>Spermatophyta</taxon>
        <taxon>Magnoliopsida</taxon>
        <taxon>eudicotyledons</taxon>
        <taxon>Gunneridae</taxon>
        <taxon>Pentapetalae</taxon>
        <taxon>asterids</taxon>
        <taxon>Ericales</taxon>
        <taxon>Actinidiaceae</taxon>
        <taxon>Actinidia</taxon>
    </lineage>
</organism>
<keyword evidence="2" id="KW-0472">Membrane</keyword>
<keyword evidence="5" id="KW-1185">Reference proteome</keyword>
<feature type="transmembrane region" description="Helical" evidence="2">
    <location>
        <begin position="217"/>
        <end position="239"/>
    </location>
</feature>
<evidence type="ECO:0000259" key="3">
    <source>
        <dbReference type="Pfam" id="PF13968"/>
    </source>
</evidence>
<dbReference type="OrthoDB" id="1689146at2759"/>
<dbReference type="AlphaFoldDB" id="A0A7J0HFF3"/>
<evidence type="ECO:0000256" key="2">
    <source>
        <dbReference type="SAM" id="Phobius"/>
    </source>
</evidence>
<name>A0A7J0HFF3_9ERIC</name>
<feature type="transmembrane region" description="Helical" evidence="2">
    <location>
        <begin position="181"/>
        <end position="205"/>
    </location>
</feature>
<dbReference type="InterPro" id="IPR025315">
    <property type="entry name" value="DUF4220"/>
</dbReference>
<sequence length="351" mass="39742">MGEESMGSMGCSDSSSTQPQFANHSLHPWQPQEIHIIRMDQHHCLVSLLNGRLGGNCCPWHALSCPTFVAGIIKYAERTWVLKLVSNDKLGNIVPFDNVSNTIEEENYECALLMAQKLVKQFKCYMENYDTSAFGFPIGPGYMNSVWDIETHFWDAIEVEMGLMYDLLYTKAAKTFTTGGCILRFISFACTVSVLIGFFCFIFGGGRWHEHYSMIDIAITGVLLVGALALEIYAVAILLSSDWTMLWLIKLNKSKWVIQLGEKFPWFFPMLKKKRWSKMMGQFDLIGFCLKKDESRLSKLSSRILGLLGIEEKVERIYSTYDGRRHAEKAGGGEMGNAEIHVVEDVMLCSN</sequence>
<protein>
    <recommendedName>
        <fullName evidence="3">DUF4220 domain-containing protein</fullName>
    </recommendedName>
</protein>
<reference evidence="4 5" key="1">
    <citation type="submission" date="2019-07" db="EMBL/GenBank/DDBJ databases">
        <title>De Novo Assembly of kiwifruit Actinidia rufa.</title>
        <authorList>
            <person name="Sugita-Konishi S."/>
            <person name="Sato K."/>
            <person name="Mori E."/>
            <person name="Abe Y."/>
            <person name="Kisaki G."/>
            <person name="Hamano K."/>
            <person name="Suezawa K."/>
            <person name="Otani M."/>
            <person name="Fukuda T."/>
            <person name="Manabe T."/>
            <person name="Gomi K."/>
            <person name="Tabuchi M."/>
            <person name="Akimitsu K."/>
            <person name="Kataoka I."/>
        </authorList>
    </citation>
    <scope>NUCLEOTIDE SEQUENCE [LARGE SCALE GENOMIC DNA]</scope>
    <source>
        <strain evidence="5">cv. Fuchu</strain>
    </source>
</reference>
<feature type="domain" description="DUF4220" evidence="3">
    <location>
        <begin position="63"/>
        <end position="287"/>
    </location>
</feature>
<proteinExistence type="predicted"/>